<evidence type="ECO:0000259" key="3">
    <source>
        <dbReference type="Pfam" id="PF00884"/>
    </source>
</evidence>
<sequence length="55" mass="6008">MPLRRPNIIYILADDMGYGDMGCNNPDSKIPTPNLDRLAGQGMRFTDAHAPSSVC</sequence>
<evidence type="ECO:0000313" key="4">
    <source>
        <dbReference type="EMBL" id="SVC19792.1"/>
    </source>
</evidence>
<dbReference type="InterPro" id="IPR000917">
    <property type="entry name" value="Sulfatase_N"/>
</dbReference>
<dbReference type="InterPro" id="IPR050738">
    <property type="entry name" value="Sulfatase"/>
</dbReference>
<dbReference type="PANTHER" id="PTHR42693:SF53">
    <property type="entry name" value="ENDO-4-O-SULFATASE"/>
    <property type="match status" value="1"/>
</dbReference>
<feature type="domain" description="Sulfatase N-terminal" evidence="3">
    <location>
        <begin position="6"/>
        <end position="55"/>
    </location>
</feature>
<feature type="non-terminal residue" evidence="4">
    <location>
        <position position="55"/>
    </location>
</feature>
<evidence type="ECO:0000256" key="1">
    <source>
        <dbReference type="ARBA" id="ARBA00008779"/>
    </source>
</evidence>
<accession>A0A382K8N8</accession>
<dbReference type="GO" id="GO:0004065">
    <property type="term" value="F:arylsulfatase activity"/>
    <property type="evidence" value="ECO:0007669"/>
    <property type="project" value="TreeGrafter"/>
</dbReference>
<dbReference type="InterPro" id="IPR017850">
    <property type="entry name" value="Alkaline_phosphatase_core_sf"/>
</dbReference>
<dbReference type="SUPFAM" id="SSF53649">
    <property type="entry name" value="Alkaline phosphatase-like"/>
    <property type="match status" value="1"/>
</dbReference>
<gene>
    <name evidence="4" type="ORF">METZ01_LOCUS272646</name>
</gene>
<evidence type="ECO:0000256" key="2">
    <source>
        <dbReference type="ARBA" id="ARBA00022801"/>
    </source>
</evidence>
<reference evidence="4" key="1">
    <citation type="submission" date="2018-05" db="EMBL/GenBank/DDBJ databases">
        <authorList>
            <person name="Lanie J.A."/>
            <person name="Ng W.-L."/>
            <person name="Kazmierczak K.M."/>
            <person name="Andrzejewski T.M."/>
            <person name="Davidsen T.M."/>
            <person name="Wayne K.J."/>
            <person name="Tettelin H."/>
            <person name="Glass J.I."/>
            <person name="Rusch D."/>
            <person name="Podicherti R."/>
            <person name="Tsui H.-C.T."/>
            <person name="Winkler M.E."/>
        </authorList>
    </citation>
    <scope>NUCLEOTIDE SEQUENCE</scope>
</reference>
<dbReference type="Pfam" id="PF00884">
    <property type="entry name" value="Sulfatase"/>
    <property type="match status" value="1"/>
</dbReference>
<keyword evidence="2" id="KW-0378">Hydrolase</keyword>
<dbReference type="AlphaFoldDB" id="A0A382K8N8"/>
<dbReference type="PANTHER" id="PTHR42693">
    <property type="entry name" value="ARYLSULFATASE FAMILY MEMBER"/>
    <property type="match status" value="1"/>
</dbReference>
<dbReference type="Gene3D" id="3.40.720.10">
    <property type="entry name" value="Alkaline Phosphatase, subunit A"/>
    <property type="match status" value="1"/>
</dbReference>
<protein>
    <recommendedName>
        <fullName evidence="3">Sulfatase N-terminal domain-containing protein</fullName>
    </recommendedName>
</protein>
<name>A0A382K8N8_9ZZZZ</name>
<comment type="similarity">
    <text evidence="1">Belongs to the sulfatase family.</text>
</comment>
<dbReference type="EMBL" id="UINC01078582">
    <property type="protein sequence ID" value="SVC19792.1"/>
    <property type="molecule type" value="Genomic_DNA"/>
</dbReference>
<organism evidence="4">
    <name type="scientific">marine metagenome</name>
    <dbReference type="NCBI Taxonomy" id="408172"/>
    <lineage>
        <taxon>unclassified sequences</taxon>
        <taxon>metagenomes</taxon>
        <taxon>ecological metagenomes</taxon>
    </lineage>
</organism>
<proteinExistence type="inferred from homology"/>